<organism evidence="11 12">
    <name type="scientific">Tunturiibacter lichenicola</name>
    <dbReference type="NCBI Taxonomy" id="2051959"/>
    <lineage>
        <taxon>Bacteria</taxon>
        <taxon>Pseudomonadati</taxon>
        <taxon>Acidobacteriota</taxon>
        <taxon>Terriglobia</taxon>
        <taxon>Terriglobales</taxon>
        <taxon>Acidobacteriaceae</taxon>
        <taxon>Tunturiibacter</taxon>
    </lineage>
</organism>
<keyword evidence="3 11" id="KW-0808">Transferase</keyword>
<dbReference type="PROSITE" id="PS50005">
    <property type="entry name" value="TPR"/>
    <property type="match status" value="1"/>
</dbReference>
<keyword evidence="7" id="KW-0802">TPR repeat</keyword>
<dbReference type="EC" id="2.7.11.1" evidence="1"/>
<evidence type="ECO:0000256" key="6">
    <source>
        <dbReference type="ARBA" id="ARBA00022840"/>
    </source>
</evidence>
<feature type="region of interest" description="Disordered" evidence="9">
    <location>
        <begin position="311"/>
        <end position="361"/>
    </location>
</feature>
<dbReference type="Gene3D" id="1.25.40.10">
    <property type="entry name" value="Tetratricopeptide repeat domain"/>
    <property type="match status" value="2"/>
</dbReference>
<keyword evidence="6 8" id="KW-0067">ATP-binding</keyword>
<feature type="repeat" description="TPR" evidence="7">
    <location>
        <begin position="651"/>
        <end position="684"/>
    </location>
</feature>
<dbReference type="Gene3D" id="1.10.510.10">
    <property type="entry name" value="Transferase(Phosphotransferase) domain 1"/>
    <property type="match status" value="1"/>
</dbReference>
<feature type="binding site" evidence="8">
    <location>
        <position position="41"/>
    </location>
    <ligand>
        <name>ATP</name>
        <dbReference type="ChEBI" id="CHEBI:30616"/>
    </ligand>
</feature>
<dbReference type="GO" id="GO:0004674">
    <property type="term" value="F:protein serine/threonine kinase activity"/>
    <property type="evidence" value="ECO:0007669"/>
    <property type="project" value="UniProtKB-KW"/>
</dbReference>
<accession>A0A7Y9NNF2</accession>
<dbReference type="SMART" id="SM00220">
    <property type="entry name" value="S_TKc"/>
    <property type="match status" value="1"/>
</dbReference>
<dbReference type="InterPro" id="IPR000719">
    <property type="entry name" value="Prot_kinase_dom"/>
</dbReference>
<evidence type="ECO:0000256" key="1">
    <source>
        <dbReference type="ARBA" id="ARBA00012513"/>
    </source>
</evidence>
<gene>
    <name evidence="11" type="ORF">HDF12_002435</name>
</gene>
<dbReference type="PROSITE" id="PS50011">
    <property type="entry name" value="PROTEIN_KINASE_DOM"/>
    <property type="match status" value="1"/>
</dbReference>
<dbReference type="InterPro" id="IPR008271">
    <property type="entry name" value="Ser/Thr_kinase_AS"/>
</dbReference>
<dbReference type="EMBL" id="JACCCV010000001">
    <property type="protein sequence ID" value="NYF52070.1"/>
    <property type="molecule type" value="Genomic_DNA"/>
</dbReference>
<dbReference type="SMART" id="SM00028">
    <property type="entry name" value="TPR"/>
    <property type="match status" value="4"/>
</dbReference>
<keyword evidence="2" id="KW-0723">Serine/threonine-protein kinase</keyword>
<dbReference type="Proteomes" id="UP000534186">
    <property type="component" value="Unassembled WGS sequence"/>
</dbReference>
<keyword evidence="5 11" id="KW-0418">Kinase</keyword>
<dbReference type="InterPro" id="IPR011990">
    <property type="entry name" value="TPR-like_helical_dom_sf"/>
</dbReference>
<name>A0A7Y9NNF2_9BACT</name>
<comment type="caution">
    <text evidence="11">The sequence shown here is derived from an EMBL/GenBank/DDBJ whole genome shotgun (WGS) entry which is preliminary data.</text>
</comment>
<dbReference type="SUPFAM" id="SSF48452">
    <property type="entry name" value="TPR-like"/>
    <property type="match status" value="1"/>
</dbReference>
<dbReference type="PROSITE" id="PS00107">
    <property type="entry name" value="PROTEIN_KINASE_ATP"/>
    <property type="match status" value="1"/>
</dbReference>
<dbReference type="PANTHER" id="PTHR43289">
    <property type="entry name" value="MITOGEN-ACTIVATED PROTEIN KINASE KINASE KINASE 20-RELATED"/>
    <property type="match status" value="1"/>
</dbReference>
<feature type="domain" description="Protein kinase" evidence="10">
    <location>
        <begin position="12"/>
        <end position="280"/>
    </location>
</feature>
<keyword evidence="4 8" id="KW-0547">Nucleotide-binding</keyword>
<dbReference type="CDD" id="cd14014">
    <property type="entry name" value="STKc_PknB_like"/>
    <property type="match status" value="1"/>
</dbReference>
<dbReference type="GO" id="GO:0005524">
    <property type="term" value="F:ATP binding"/>
    <property type="evidence" value="ECO:0007669"/>
    <property type="project" value="UniProtKB-UniRule"/>
</dbReference>
<evidence type="ECO:0000256" key="3">
    <source>
        <dbReference type="ARBA" id="ARBA00022679"/>
    </source>
</evidence>
<evidence type="ECO:0000256" key="9">
    <source>
        <dbReference type="SAM" id="MobiDB-lite"/>
    </source>
</evidence>
<dbReference type="Pfam" id="PF00069">
    <property type="entry name" value="Pkinase"/>
    <property type="match status" value="1"/>
</dbReference>
<evidence type="ECO:0000256" key="7">
    <source>
        <dbReference type="PROSITE-ProRule" id="PRU00339"/>
    </source>
</evidence>
<dbReference type="InterPro" id="IPR011009">
    <property type="entry name" value="Kinase-like_dom_sf"/>
</dbReference>
<evidence type="ECO:0000256" key="5">
    <source>
        <dbReference type="ARBA" id="ARBA00022777"/>
    </source>
</evidence>
<dbReference type="InterPro" id="IPR017441">
    <property type="entry name" value="Protein_kinase_ATP_BS"/>
</dbReference>
<dbReference type="SUPFAM" id="SSF56112">
    <property type="entry name" value="Protein kinase-like (PK-like)"/>
    <property type="match status" value="1"/>
</dbReference>
<evidence type="ECO:0000256" key="2">
    <source>
        <dbReference type="ARBA" id="ARBA00022527"/>
    </source>
</evidence>
<evidence type="ECO:0000256" key="8">
    <source>
        <dbReference type="PROSITE-ProRule" id="PRU10141"/>
    </source>
</evidence>
<dbReference type="Gene3D" id="3.30.200.20">
    <property type="entry name" value="Phosphorylase Kinase, domain 1"/>
    <property type="match status" value="1"/>
</dbReference>
<reference evidence="11 12" key="1">
    <citation type="submission" date="2020-07" db="EMBL/GenBank/DDBJ databases">
        <title>Genomic Encyclopedia of Type Strains, Phase IV (KMG-V): Genome sequencing to study the core and pangenomes of soil and plant-associated prokaryotes.</title>
        <authorList>
            <person name="Whitman W."/>
        </authorList>
    </citation>
    <scope>NUCLEOTIDE SEQUENCE [LARGE SCALE GENOMIC DNA]</scope>
    <source>
        <strain evidence="11 12">M8UP30</strain>
    </source>
</reference>
<proteinExistence type="predicted"/>
<evidence type="ECO:0000313" key="11">
    <source>
        <dbReference type="EMBL" id="NYF52070.1"/>
    </source>
</evidence>
<dbReference type="FunFam" id="1.10.510.10:FF:000021">
    <property type="entry name" value="Serine/threonine protein kinase"/>
    <property type="match status" value="1"/>
</dbReference>
<dbReference type="PROSITE" id="PS00108">
    <property type="entry name" value="PROTEIN_KINASE_ST"/>
    <property type="match status" value="1"/>
</dbReference>
<evidence type="ECO:0000256" key="4">
    <source>
        <dbReference type="ARBA" id="ARBA00022741"/>
    </source>
</evidence>
<dbReference type="AlphaFoldDB" id="A0A7Y9NNF2"/>
<evidence type="ECO:0000259" key="10">
    <source>
        <dbReference type="PROSITE" id="PS50011"/>
    </source>
</evidence>
<dbReference type="PANTHER" id="PTHR43289:SF6">
    <property type="entry name" value="SERINE_THREONINE-PROTEIN KINASE NEKL-3"/>
    <property type="match status" value="1"/>
</dbReference>
<evidence type="ECO:0000313" key="12">
    <source>
        <dbReference type="Proteomes" id="UP000534186"/>
    </source>
</evidence>
<sequence length="1100" mass="119674">MIPEAGQRFGPYEILGRLGGGGMGLVFRAWDERLHREVAVKLLHESYKMPGMRERFLQEARAASALNHPNICMVFDIGEQNGTPYLVMELLEGETVRSRIEHGALSPDEIVRYALEISDALAAAHTKGIVHRDIKPANIFLVKMPSGKSQAKVLDFGLAKIGLEVRGGWESRTLDMTLSGATVGTVAYMSPEQARGESLDTRSDLFSLGVVLYEMATRRVPFEGTTSALMFVQLLSHTPDSVRNWNQSIPRDLERIILKLMAKNRTERFQSTQELQEALTKVGGKLGRGGWLHKGSLSAVPLVRAYDPVALHKGPKRKSDSSQGNTPGGRVPRLQARGSLDSKKLTRPAVGPGGDFGRAPKRSHLVQAGALAFESEGSQRFRRSVYDVVQSNAQDATVQQVGHSPLTGVKILPSQPESIRSRRGLTRFEEDRDDMAERDVPEWLVSEDDSLAELMVEHRKKAWVRMAAAVTLTLGVAMAISLLIGRSLFRPMVLKPTDRLLLTLVQNKTGDKTLDGTVMEGLEIALHQSKTLNVLGGQAYRAGLMQINPESAVAMMTVPVQSVAQKIGARAYLYGEISGSEAPYTISVDVLRADSNDKVASLDEIAGSREEIPAAIGRLALAVRREVSEDSKADMRRTIPFVDEASGNLDALHAYFVGATAEQNGRIPEALEAYQEAVNFDPKFVQVQMRLAWLYREEKAEVASAKAAGFARDAAVHASEAVKLLAKFCFEMNGSGDLVQATRTIREYVLRYPLSVDGRRGLALVLRMQRLFPEALQAAQQGYEENPFDAETYVEAERDLVGMDRYGSVLEVASQAGHIGVASSTNVLTAVYLDGREDLVTEQVKELQDALAGPTIGSRAQVTYADLNNYGLYLDNTGKKGAALDLWRTAAAKAGDDAELSGTQASLLAQGALDQALAESCSAALAMVEEVRSLPKGPVASFNAGMAAALCGDQPYAMKTAGILQQHFPRNTAVVQNYVPELKAAAEIGINEPGEAIPSLDIAAQYEETVFAAYLRGMAHAALGQTSQAILAFQTVLARRGEASMQEGDLYPMAGIGVARGYKNSRNQPESVEAYRRSLNLWKEADPKQPLMTEALARSR</sequence>
<protein>
    <recommendedName>
        <fullName evidence="1">non-specific serine/threonine protein kinase</fullName>
        <ecNumber evidence="1">2.7.11.1</ecNumber>
    </recommendedName>
</protein>
<dbReference type="InterPro" id="IPR019734">
    <property type="entry name" value="TPR_rpt"/>
</dbReference>